<dbReference type="Pfam" id="PF13417">
    <property type="entry name" value="GST_N_3"/>
    <property type="match status" value="1"/>
</dbReference>
<dbReference type="PANTHER" id="PTHR42673">
    <property type="entry name" value="MALEYLACETOACETATE ISOMERASE"/>
    <property type="match status" value="1"/>
</dbReference>
<dbReference type="PROSITE" id="PS50405">
    <property type="entry name" value="GST_CTER"/>
    <property type="match status" value="1"/>
</dbReference>
<feature type="domain" description="GST N-terminal" evidence="1">
    <location>
        <begin position="5"/>
        <end position="83"/>
    </location>
</feature>
<organism evidence="3 4">
    <name type="scientific">Pseudoxanthomonas taiwanensis</name>
    <dbReference type="NCBI Taxonomy" id="176598"/>
    <lineage>
        <taxon>Bacteria</taxon>
        <taxon>Pseudomonadati</taxon>
        <taxon>Pseudomonadota</taxon>
        <taxon>Gammaproteobacteria</taxon>
        <taxon>Lysobacterales</taxon>
        <taxon>Lysobacteraceae</taxon>
        <taxon>Pseudoxanthomonas</taxon>
    </lineage>
</organism>
<evidence type="ECO:0000259" key="2">
    <source>
        <dbReference type="PROSITE" id="PS50405"/>
    </source>
</evidence>
<keyword evidence="4" id="KW-1185">Reference proteome</keyword>
<dbReference type="InterPro" id="IPR004045">
    <property type="entry name" value="Glutathione_S-Trfase_N"/>
</dbReference>
<evidence type="ECO:0000259" key="1">
    <source>
        <dbReference type="PROSITE" id="PS50404"/>
    </source>
</evidence>
<name>A0A921TFX7_9GAMM</name>
<dbReference type="GO" id="GO:0006749">
    <property type="term" value="P:glutathione metabolic process"/>
    <property type="evidence" value="ECO:0007669"/>
    <property type="project" value="TreeGrafter"/>
</dbReference>
<dbReference type="SUPFAM" id="SSF52833">
    <property type="entry name" value="Thioredoxin-like"/>
    <property type="match status" value="1"/>
</dbReference>
<dbReference type="SFLD" id="SFLDG00358">
    <property type="entry name" value="Main_(cytGST)"/>
    <property type="match status" value="1"/>
</dbReference>
<dbReference type="EMBL" id="PDWK01000019">
    <property type="protein sequence ID" value="KAF1689548.1"/>
    <property type="molecule type" value="Genomic_DNA"/>
</dbReference>
<dbReference type="PANTHER" id="PTHR42673:SF21">
    <property type="entry name" value="GLUTATHIONE S-TRANSFERASE YFCF"/>
    <property type="match status" value="1"/>
</dbReference>
<dbReference type="SUPFAM" id="SSF47616">
    <property type="entry name" value="GST C-terminal domain-like"/>
    <property type="match status" value="1"/>
</dbReference>
<protein>
    <submittedName>
        <fullName evidence="3">Glutathione S-transferase</fullName>
    </submittedName>
</protein>
<dbReference type="OrthoDB" id="9782992at2"/>
<gene>
    <name evidence="3" type="ORF">CR938_05510</name>
</gene>
<sequence length="252" mass="28559">MEGTPRYRVIGNHLSPYVRKVLVCLALKGLDYEIDPIAPFVGDDRFTALSPLRRVPVLLDGERVVNDSSVICQYLEDRHPQPALYPADVGDRAQARWLEEFCDSRLGEVVVWKMFYQRGAKRLLFGEAPDEAVFNRARDEELPAALDWLETQLPAEGWIFGQVSIADIAIACLLRNAVFVRWQPDPARWPRLTALLQRAWALPAFADLARLEDAIVRVPIPEQRQVLRSLGARLAADTLGPWPPRKGVMRID</sequence>
<proteinExistence type="predicted"/>
<dbReference type="PROSITE" id="PS50404">
    <property type="entry name" value="GST_NTER"/>
    <property type="match status" value="1"/>
</dbReference>
<comment type="caution">
    <text evidence="3">The sequence shown here is derived from an EMBL/GenBank/DDBJ whole genome shotgun (WGS) entry which is preliminary data.</text>
</comment>
<dbReference type="Gene3D" id="3.40.30.10">
    <property type="entry name" value="Glutaredoxin"/>
    <property type="match status" value="1"/>
</dbReference>
<evidence type="ECO:0000313" key="3">
    <source>
        <dbReference type="EMBL" id="KAF1689548.1"/>
    </source>
</evidence>
<dbReference type="InterPro" id="IPR040079">
    <property type="entry name" value="Glutathione_S-Trfase"/>
</dbReference>
<dbReference type="Gene3D" id="1.20.1050.10">
    <property type="match status" value="1"/>
</dbReference>
<dbReference type="InterPro" id="IPR036282">
    <property type="entry name" value="Glutathione-S-Trfase_C_sf"/>
</dbReference>
<evidence type="ECO:0000313" key="4">
    <source>
        <dbReference type="Proteomes" id="UP000717981"/>
    </source>
</evidence>
<dbReference type="RefSeq" id="WP_162124036.1">
    <property type="nucleotide sequence ID" value="NZ_PDWK01000019.1"/>
</dbReference>
<dbReference type="GO" id="GO:0004364">
    <property type="term" value="F:glutathione transferase activity"/>
    <property type="evidence" value="ECO:0007669"/>
    <property type="project" value="TreeGrafter"/>
</dbReference>
<feature type="domain" description="GST C-terminal" evidence="2">
    <location>
        <begin position="88"/>
        <end position="220"/>
    </location>
</feature>
<dbReference type="CDD" id="cd00299">
    <property type="entry name" value="GST_C_family"/>
    <property type="match status" value="1"/>
</dbReference>
<dbReference type="Pfam" id="PF13410">
    <property type="entry name" value="GST_C_2"/>
    <property type="match status" value="1"/>
</dbReference>
<dbReference type="Proteomes" id="UP000717981">
    <property type="component" value="Unassembled WGS sequence"/>
</dbReference>
<dbReference type="InterPro" id="IPR036249">
    <property type="entry name" value="Thioredoxin-like_sf"/>
</dbReference>
<dbReference type="GO" id="GO:0006559">
    <property type="term" value="P:L-phenylalanine catabolic process"/>
    <property type="evidence" value="ECO:0007669"/>
    <property type="project" value="TreeGrafter"/>
</dbReference>
<dbReference type="AlphaFoldDB" id="A0A921TFX7"/>
<dbReference type="CDD" id="cd00570">
    <property type="entry name" value="GST_N_family"/>
    <property type="match status" value="1"/>
</dbReference>
<accession>A0A921TFX7</accession>
<dbReference type="InterPro" id="IPR010987">
    <property type="entry name" value="Glutathione-S-Trfase_C-like"/>
</dbReference>
<dbReference type="GO" id="GO:0016034">
    <property type="term" value="F:maleylacetoacetate isomerase activity"/>
    <property type="evidence" value="ECO:0007669"/>
    <property type="project" value="TreeGrafter"/>
</dbReference>
<reference evidence="3" key="1">
    <citation type="submission" date="2017-10" db="EMBL/GenBank/DDBJ databases">
        <title>Whole genome sequencing of members of genus Pseudoxanthomonas.</title>
        <authorList>
            <person name="Kumar S."/>
            <person name="Bansal K."/>
            <person name="Kaur A."/>
            <person name="Patil P."/>
            <person name="Sharma S."/>
            <person name="Patil P.B."/>
        </authorList>
    </citation>
    <scope>NUCLEOTIDE SEQUENCE</scope>
    <source>
        <strain evidence="3">DSM 22914</strain>
    </source>
</reference>
<dbReference type="SFLD" id="SFLDS00019">
    <property type="entry name" value="Glutathione_Transferase_(cytos"/>
    <property type="match status" value="1"/>
</dbReference>